<proteinExistence type="inferred from homology"/>
<name>A0A9W9UKX0_PENBR</name>
<dbReference type="Gene3D" id="1.10.630.10">
    <property type="entry name" value="Cytochrome P450"/>
    <property type="match status" value="1"/>
</dbReference>
<dbReference type="GO" id="GO:0005506">
    <property type="term" value="F:iron ion binding"/>
    <property type="evidence" value="ECO:0007669"/>
    <property type="project" value="InterPro"/>
</dbReference>
<organism evidence="9 10">
    <name type="scientific">Penicillium brevicompactum</name>
    <dbReference type="NCBI Taxonomy" id="5074"/>
    <lineage>
        <taxon>Eukaryota</taxon>
        <taxon>Fungi</taxon>
        <taxon>Dikarya</taxon>
        <taxon>Ascomycota</taxon>
        <taxon>Pezizomycotina</taxon>
        <taxon>Eurotiomycetes</taxon>
        <taxon>Eurotiomycetidae</taxon>
        <taxon>Eurotiales</taxon>
        <taxon>Aspergillaceae</taxon>
        <taxon>Penicillium</taxon>
    </lineage>
</organism>
<dbReference type="PANTHER" id="PTHR24305">
    <property type="entry name" value="CYTOCHROME P450"/>
    <property type="match status" value="1"/>
</dbReference>
<dbReference type="CDD" id="cd11059">
    <property type="entry name" value="CYP_fungal"/>
    <property type="match status" value="1"/>
</dbReference>
<dbReference type="PRINTS" id="PR00385">
    <property type="entry name" value="P450"/>
</dbReference>
<dbReference type="GO" id="GO:0016705">
    <property type="term" value="F:oxidoreductase activity, acting on paired donors, with incorporation or reduction of molecular oxygen"/>
    <property type="evidence" value="ECO:0007669"/>
    <property type="project" value="InterPro"/>
</dbReference>
<gene>
    <name evidence="9" type="ORF">N7452_003627</name>
</gene>
<evidence type="ECO:0000256" key="5">
    <source>
        <dbReference type="ARBA" id="ARBA00023002"/>
    </source>
</evidence>
<evidence type="ECO:0000313" key="9">
    <source>
        <dbReference type="EMBL" id="KAJ5345623.1"/>
    </source>
</evidence>
<dbReference type="PANTHER" id="PTHR24305:SF96">
    <property type="entry name" value="CYTOCHROME P450 MONOOXYGENASE STCB-RELATED"/>
    <property type="match status" value="1"/>
</dbReference>
<accession>A0A9W9UKX0</accession>
<dbReference type="SUPFAM" id="SSF48264">
    <property type="entry name" value="Cytochrome P450"/>
    <property type="match status" value="1"/>
</dbReference>
<evidence type="ECO:0000256" key="3">
    <source>
        <dbReference type="ARBA" id="ARBA00022617"/>
    </source>
</evidence>
<keyword evidence="3 7" id="KW-0349">Heme</keyword>
<dbReference type="PRINTS" id="PR00463">
    <property type="entry name" value="EP450I"/>
</dbReference>
<evidence type="ECO:0000256" key="1">
    <source>
        <dbReference type="ARBA" id="ARBA00001971"/>
    </source>
</evidence>
<evidence type="ECO:0000313" key="10">
    <source>
        <dbReference type="Proteomes" id="UP001147695"/>
    </source>
</evidence>
<evidence type="ECO:0000256" key="4">
    <source>
        <dbReference type="ARBA" id="ARBA00022723"/>
    </source>
</evidence>
<evidence type="ECO:0000256" key="2">
    <source>
        <dbReference type="ARBA" id="ARBA00010617"/>
    </source>
</evidence>
<sequence>MESLYQTLFSVLVNHWSTCLIGALLLLNNIQAVGLSRLTSPLAHLPGPEISKWTSAVYAYHYLNGRIPQYIHSLHEEYEGPIVRVAPDHVDVCDTEAVKEIHRTNTRFLKTDFYRKLVAGAAHNVFSTTDPKFHAQHRRLLATPISDSSLSRLEPLIASRVHLTISKIAAEIESRGAADVFKWWLFMATDIIGELSFGESFGMLESGKKNQYSLDMENLSSSGAIRVTFPSLIKIASYVPLPIFKAPAESGKRLGMYSAQCVRKYQESLAQNPSGAKPTLFTKLFDTEKSGMSFSDIRQEAQAYIVAGSDTTAVSLTYLTYQVCKNRRVQEKLVAELANVPEPVSDKTLRDLPYLNQVISETLRLYSAVPAGLPRLVPEGGASFNGFHVPGGITIATQSYSLHRDPAIFPDPTSFHPERWETTTKEMKDASLAFGGGSRVCLGIHLARMELRLATSLFFRALPNSRVSSKEGMSSSDMEMSSTFLMAPKGHRCLIEV</sequence>
<keyword evidence="4 7" id="KW-0479">Metal-binding</keyword>
<dbReference type="PROSITE" id="PS00086">
    <property type="entry name" value="CYTOCHROME_P450"/>
    <property type="match status" value="1"/>
</dbReference>
<keyword evidence="8" id="KW-0503">Monooxygenase</keyword>
<reference evidence="9" key="2">
    <citation type="journal article" date="2023" name="IMA Fungus">
        <title>Comparative genomic study of the Penicillium genus elucidates a diverse pangenome and 15 lateral gene transfer events.</title>
        <authorList>
            <person name="Petersen C."/>
            <person name="Sorensen T."/>
            <person name="Nielsen M.R."/>
            <person name="Sondergaard T.E."/>
            <person name="Sorensen J.L."/>
            <person name="Fitzpatrick D.A."/>
            <person name="Frisvad J.C."/>
            <person name="Nielsen K.L."/>
        </authorList>
    </citation>
    <scope>NUCLEOTIDE SEQUENCE</scope>
    <source>
        <strain evidence="9">IBT 35673</strain>
    </source>
</reference>
<dbReference type="GO" id="GO:0004497">
    <property type="term" value="F:monooxygenase activity"/>
    <property type="evidence" value="ECO:0007669"/>
    <property type="project" value="UniProtKB-KW"/>
</dbReference>
<dbReference type="GO" id="GO:0043386">
    <property type="term" value="P:mycotoxin biosynthetic process"/>
    <property type="evidence" value="ECO:0007669"/>
    <property type="project" value="UniProtKB-ARBA"/>
</dbReference>
<dbReference type="Proteomes" id="UP001147695">
    <property type="component" value="Unassembled WGS sequence"/>
</dbReference>
<dbReference type="EMBL" id="JAPZBQ010000002">
    <property type="protein sequence ID" value="KAJ5345623.1"/>
    <property type="molecule type" value="Genomic_DNA"/>
</dbReference>
<evidence type="ECO:0000256" key="7">
    <source>
        <dbReference type="PIRSR" id="PIRSR602401-1"/>
    </source>
</evidence>
<dbReference type="InterPro" id="IPR050121">
    <property type="entry name" value="Cytochrome_P450_monoxygenase"/>
</dbReference>
<evidence type="ECO:0000256" key="8">
    <source>
        <dbReference type="RuleBase" id="RU000461"/>
    </source>
</evidence>
<feature type="binding site" description="axial binding residue" evidence="7">
    <location>
        <position position="441"/>
    </location>
    <ligand>
        <name>heme</name>
        <dbReference type="ChEBI" id="CHEBI:30413"/>
    </ligand>
    <ligandPart>
        <name>Fe</name>
        <dbReference type="ChEBI" id="CHEBI:18248"/>
    </ligandPart>
</feature>
<evidence type="ECO:0000256" key="6">
    <source>
        <dbReference type="ARBA" id="ARBA00023004"/>
    </source>
</evidence>
<dbReference type="GO" id="GO:0020037">
    <property type="term" value="F:heme binding"/>
    <property type="evidence" value="ECO:0007669"/>
    <property type="project" value="InterPro"/>
</dbReference>
<keyword evidence="6 7" id="KW-0408">Iron</keyword>
<dbReference type="InterPro" id="IPR001128">
    <property type="entry name" value="Cyt_P450"/>
</dbReference>
<comment type="caution">
    <text evidence="9">The sequence shown here is derived from an EMBL/GenBank/DDBJ whole genome shotgun (WGS) entry which is preliminary data.</text>
</comment>
<protein>
    <recommendedName>
        <fullName evidence="11">Cytochrome P450</fullName>
    </recommendedName>
</protein>
<evidence type="ECO:0008006" key="11">
    <source>
        <dbReference type="Google" id="ProtNLM"/>
    </source>
</evidence>
<dbReference type="InterPro" id="IPR017972">
    <property type="entry name" value="Cyt_P450_CS"/>
</dbReference>
<dbReference type="InterPro" id="IPR002401">
    <property type="entry name" value="Cyt_P450_E_grp-I"/>
</dbReference>
<dbReference type="Pfam" id="PF00067">
    <property type="entry name" value="p450"/>
    <property type="match status" value="1"/>
</dbReference>
<comment type="similarity">
    <text evidence="2 8">Belongs to the cytochrome P450 family.</text>
</comment>
<keyword evidence="5 8" id="KW-0560">Oxidoreductase</keyword>
<reference evidence="9" key="1">
    <citation type="submission" date="2022-12" db="EMBL/GenBank/DDBJ databases">
        <authorList>
            <person name="Petersen C."/>
        </authorList>
    </citation>
    <scope>NUCLEOTIDE SEQUENCE</scope>
    <source>
        <strain evidence="9">IBT 35673</strain>
    </source>
</reference>
<comment type="cofactor">
    <cofactor evidence="1 7">
        <name>heme</name>
        <dbReference type="ChEBI" id="CHEBI:30413"/>
    </cofactor>
</comment>
<dbReference type="InterPro" id="IPR036396">
    <property type="entry name" value="Cyt_P450_sf"/>
</dbReference>
<dbReference type="AlphaFoldDB" id="A0A9W9UKX0"/>